<evidence type="ECO:0000256" key="3">
    <source>
        <dbReference type="ARBA" id="ARBA00022801"/>
    </source>
</evidence>
<dbReference type="InterPro" id="IPR012340">
    <property type="entry name" value="NA-bd_OB-fold"/>
</dbReference>
<evidence type="ECO:0000256" key="1">
    <source>
        <dbReference type="ARBA" id="ARBA00001946"/>
    </source>
</evidence>
<name>A0ABP8RZ75_9PSEU</name>
<feature type="compositionally biased region" description="Low complexity" evidence="6">
    <location>
        <begin position="1171"/>
        <end position="1185"/>
    </location>
</feature>
<feature type="compositionally biased region" description="Polar residues" evidence="6">
    <location>
        <begin position="183"/>
        <end position="207"/>
    </location>
</feature>
<keyword evidence="4" id="KW-0460">Magnesium</keyword>
<feature type="compositionally biased region" description="Low complexity" evidence="6">
    <location>
        <begin position="1082"/>
        <end position="1108"/>
    </location>
</feature>
<evidence type="ECO:0000313" key="8">
    <source>
        <dbReference type="EMBL" id="GAA4554208.1"/>
    </source>
</evidence>
<evidence type="ECO:0000313" key="9">
    <source>
        <dbReference type="Proteomes" id="UP001501598"/>
    </source>
</evidence>
<dbReference type="Pfam" id="PF10150">
    <property type="entry name" value="RNase_E_G"/>
    <property type="match status" value="1"/>
</dbReference>
<dbReference type="Pfam" id="PF04760">
    <property type="entry name" value="IF2_N"/>
    <property type="match status" value="1"/>
</dbReference>
<feature type="compositionally biased region" description="Low complexity" evidence="6">
    <location>
        <begin position="83"/>
        <end position="109"/>
    </location>
</feature>
<feature type="compositionally biased region" description="Acidic residues" evidence="6">
    <location>
        <begin position="350"/>
        <end position="389"/>
    </location>
</feature>
<feature type="region of interest" description="Disordered" evidence="6">
    <location>
        <begin position="981"/>
        <end position="1012"/>
    </location>
</feature>
<feature type="compositionally biased region" description="Basic and acidic residues" evidence="6">
    <location>
        <begin position="442"/>
        <end position="459"/>
    </location>
</feature>
<feature type="compositionally biased region" description="Low complexity" evidence="6">
    <location>
        <begin position="1124"/>
        <end position="1138"/>
    </location>
</feature>
<feature type="compositionally biased region" description="Basic residues" evidence="6">
    <location>
        <begin position="331"/>
        <end position="343"/>
    </location>
</feature>
<dbReference type="NCBIfam" id="TIGR00757">
    <property type="entry name" value="RNaseEG"/>
    <property type="match status" value="1"/>
</dbReference>
<dbReference type="InterPro" id="IPR019307">
    <property type="entry name" value="RNA-bd_AU-1/RNase_E/G"/>
</dbReference>
<evidence type="ECO:0000256" key="5">
    <source>
        <dbReference type="ARBA" id="ARBA00022884"/>
    </source>
</evidence>
<organism evidence="8 9">
    <name type="scientific">Pseudonocardia xishanensis</name>
    <dbReference type="NCBI Taxonomy" id="630995"/>
    <lineage>
        <taxon>Bacteria</taxon>
        <taxon>Bacillati</taxon>
        <taxon>Actinomycetota</taxon>
        <taxon>Actinomycetes</taxon>
        <taxon>Pseudonocardiales</taxon>
        <taxon>Pseudonocardiaceae</taxon>
        <taxon>Pseudonocardia</taxon>
    </lineage>
</organism>
<sequence length="1231" mass="129656">MSINDAPAGGTGGLFSVSDLPEKLRVHALAKLIGKTSKEVLAALADVGSPASSAQAGVDRKTAEQVVTALLGSPVGTAAEVGADPASPVPSEAEAEATEAPRAAVEAPAKPTRSRRRKADPATTTATTSDGETGADTGPADALDAAGAAEALGTPEAASEAPAKPARSRSRRRKADPAATATLDGSTAETTGADSTPDSTGADTTGRVTAAATLGDSTAATDTAAESSTDAPLSPLFAPPAPLFQPPAAEPKRTRSRRKPAAEAEAPAEEAAEAQAPEETAEETPRRSRRRGRGARDTAPEPEAEATEDESAEAEDLDQDSEDEDEDGASRRRRRRGRRGRGRGRGENGEAGDETGEVSDEDSENEGEESDSEDAQDSEDSQDSEDAGDEGGSRRRRRRRRRKGSSDSAEEQGEDDPPHTVTKVRQVREREDDGVQSVRGSTRLEAKRQRRRDGRDAGRRRPPILSESEFLARRESVDRSMVVRQTGQRTEIGVLEDGVLVEHFIAGGAQQNSSMVGNIYLGRVQNVLPSMEAAFVDIGRGRNAVLYAGEVDWDAAGLNGKARRIEQALSSGDSVLVQVTKDPVGHKGARLTTQISLAGRFLVYVPSGGAAGISRKLPDVERKRLKDMLKEIVPSEAGVIIRTASEGVSHEALERDVRRLQAQWEVVKEKSTKTGPKAPKAPTLLYEEPDLLVKVVRDQFNEDFASLIVSGDEAWQTVSEYVSHVAPELTERMHRHVGPKDVFAEYRIDEQLLKALDRKVWLPSGGTLVIDRTEAMTVIDVNTGKFTGSGGNLEETVTRNNLEAAEEVVRQLRLRDVGGIIVIDFIDMVLEANRDLVLRRLTECLARDRTRHQVAEVTSLGLVQMTRKRVGGGLLEHFSATCEHCRGRGVVVTIDGVEPTVHDHAPTGQNGHREEPGGGRRRHRRGRDDRAEEPPQNGRSSAAAAVAMVAAATQGGAADVMDVEDVETADVPAGVAATPIAEPAPVGFDEPDTGRPAKRRGRRRVERPAGGTGAVEAVVVTSATVEAPEAPEATTVEVPAEETAVVVPAEDSPIAVPVEVTEPETEPETEPVTVEPLEDAEAPVTGAPATGLPATGTPPVAAAQAESVAETEPETETETEDVSSTEAAAVEPVAAAPAPRKRRGRVTRSAGAPSTAAEPVVVAVPENVVVETPAPAPEPEIAVVTRPRRSRRGASRPAGPPVDGEDAAAVTVTAGAGTQDSAVDTAGGDPV</sequence>
<feature type="compositionally biased region" description="Low complexity" evidence="6">
    <location>
        <begin position="1207"/>
        <end position="1220"/>
    </location>
</feature>
<evidence type="ECO:0000256" key="6">
    <source>
        <dbReference type="SAM" id="MobiDB-lite"/>
    </source>
</evidence>
<protein>
    <recommendedName>
        <fullName evidence="7">S1 motif domain-containing protein</fullName>
    </recommendedName>
</protein>
<feature type="region of interest" description="Disordered" evidence="6">
    <location>
        <begin position="1057"/>
        <end position="1159"/>
    </location>
</feature>
<feature type="region of interest" description="Disordered" evidence="6">
    <location>
        <begin position="899"/>
        <end position="945"/>
    </location>
</feature>
<gene>
    <name evidence="8" type="ORF">GCM10023175_51770</name>
</gene>
<dbReference type="PANTHER" id="PTHR30001:SF0">
    <property type="entry name" value="RIBONUCLEASE G"/>
    <property type="match status" value="1"/>
</dbReference>
<dbReference type="RefSeq" id="WP_345423876.1">
    <property type="nucleotide sequence ID" value="NZ_BAABGT010000080.1"/>
</dbReference>
<dbReference type="Proteomes" id="UP001501598">
    <property type="component" value="Unassembled WGS sequence"/>
</dbReference>
<feature type="domain" description="S1 motif" evidence="7">
    <location>
        <begin position="517"/>
        <end position="600"/>
    </location>
</feature>
<keyword evidence="5" id="KW-0694">RNA-binding</keyword>
<accession>A0ABP8RZ75</accession>
<feature type="region of interest" description="Disordered" evidence="6">
    <location>
        <begin position="74"/>
        <end position="466"/>
    </location>
</feature>
<feature type="compositionally biased region" description="Basic residues" evidence="6">
    <location>
        <begin position="394"/>
        <end position="403"/>
    </location>
</feature>
<dbReference type="Gene3D" id="1.10.10.2480">
    <property type="match status" value="1"/>
</dbReference>
<evidence type="ECO:0000256" key="2">
    <source>
        <dbReference type="ARBA" id="ARBA00022723"/>
    </source>
</evidence>
<evidence type="ECO:0000259" key="7">
    <source>
        <dbReference type="PROSITE" id="PS50126"/>
    </source>
</evidence>
<dbReference type="InterPro" id="IPR003029">
    <property type="entry name" value="S1_domain"/>
</dbReference>
<proteinExistence type="predicted"/>
<dbReference type="PROSITE" id="PS50126">
    <property type="entry name" value="S1"/>
    <property type="match status" value="1"/>
</dbReference>
<feature type="region of interest" description="Disordered" evidence="6">
    <location>
        <begin position="1171"/>
        <end position="1231"/>
    </location>
</feature>
<feature type="compositionally biased region" description="Low complexity" evidence="6">
    <location>
        <begin position="121"/>
        <end position="165"/>
    </location>
</feature>
<dbReference type="PANTHER" id="PTHR30001">
    <property type="entry name" value="RIBONUCLEASE"/>
    <property type="match status" value="1"/>
</dbReference>
<dbReference type="SMART" id="SM00316">
    <property type="entry name" value="S1"/>
    <property type="match status" value="1"/>
</dbReference>
<feature type="compositionally biased region" description="Acidic residues" evidence="6">
    <location>
        <begin position="1109"/>
        <end position="1123"/>
    </location>
</feature>
<dbReference type="InterPro" id="IPR004659">
    <property type="entry name" value="RNase_E/G"/>
</dbReference>
<dbReference type="SUPFAM" id="SSF50249">
    <property type="entry name" value="Nucleic acid-binding proteins"/>
    <property type="match status" value="1"/>
</dbReference>
<keyword evidence="2" id="KW-0479">Metal-binding</keyword>
<keyword evidence="3" id="KW-0378">Hydrolase</keyword>
<feature type="compositionally biased region" description="Basic residues" evidence="6">
    <location>
        <begin position="996"/>
        <end position="1005"/>
    </location>
</feature>
<feature type="compositionally biased region" description="Pro residues" evidence="6">
    <location>
        <begin position="237"/>
        <end position="249"/>
    </location>
</feature>
<feature type="compositionally biased region" description="Basic and acidic residues" evidence="6">
    <location>
        <begin position="900"/>
        <end position="918"/>
    </location>
</feature>
<dbReference type="InterPro" id="IPR006847">
    <property type="entry name" value="IF2_N"/>
</dbReference>
<keyword evidence="9" id="KW-1185">Reference proteome</keyword>
<feature type="compositionally biased region" description="Low complexity" evidence="6">
    <location>
        <begin position="209"/>
        <end position="236"/>
    </location>
</feature>
<dbReference type="CDD" id="cd04453">
    <property type="entry name" value="S1_RNase_E"/>
    <property type="match status" value="1"/>
</dbReference>
<dbReference type="Gene3D" id="2.40.50.140">
    <property type="entry name" value="Nucleic acid-binding proteins"/>
    <property type="match status" value="1"/>
</dbReference>
<comment type="caution">
    <text evidence="8">The sequence shown here is derived from an EMBL/GenBank/DDBJ whole genome shotgun (WGS) entry which is preliminary data.</text>
</comment>
<reference evidence="9" key="1">
    <citation type="journal article" date="2019" name="Int. J. Syst. Evol. Microbiol.">
        <title>The Global Catalogue of Microorganisms (GCM) 10K type strain sequencing project: providing services to taxonomists for standard genome sequencing and annotation.</title>
        <authorList>
            <consortium name="The Broad Institute Genomics Platform"/>
            <consortium name="The Broad Institute Genome Sequencing Center for Infectious Disease"/>
            <person name="Wu L."/>
            <person name="Ma J."/>
        </authorList>
    </citation>
    <scope>NUCLEOTIDE SEQUENCE [LARGE SCALE GENOMIC DNA]</scope>
    <source>
        <strain evidence="9">JCM 17906</strain>
    </source>
</reference>
<dbReference type="EMBL" id="BAABGT010000080">
    <property type="protein sequence ID" value="GAA4554208.1"/>
    <property type="molecule type" value="Genomic_DNA"/>
</dbReference>
<feature type="compositionally biased region" description="Acidic residues" evidence="6">
    <location>
        <begin position="300"/>
        <end position="327"/>
    </location>
</feature>
<comment type="cofactor">
    <cofactor evidence="1">
        <name>Mg(2+)</name>
        <dbReference type="ChEBI" id="CHEBI:18420"/>
    </cofactor>
</comment>
<evidence type="ECO:0000256" key="4">
    <source>
        <dbReference type="ARBA" id="ARBA00022842"/>
    </source>
</evidence>